<proteinExistence type="predicted"/>
<dbReference type="Gene3D" id="1.10.540.10">
    <property type="entry name" value="Acyl-CoA dehydrogenase/oxidase, N-terminal domain"/>
    <property type="match status" value="1"/>
</dbReference>
<gene>
    <name evidence="2" type="primary">acrC</name>
    <name evidence="2" type="ORF">Mal48_13460</name>
</gene>
<dbReference type="AlphaFoldDB" id="A0A517QKF3"/>
<evidence type="ECO:0000313" key="2">
    <source>
        <dbReference type="EMBL" id="QDT32105.1"/>
    </source>
</evidence>
<name>A0A517QKF3_9PLAN</name>
<dbReference type="PANTHER" id="PTHR43884:SF12">
    <property type="entry name" value="ISOVALERYL-COA DEHYDROGENASE, MITOCHONDRIAL-RELATED"/>
    <property type="match status" value="1"/>
</dbReference>
<keyword evidence="3" id="KW-1185">Reference proteome</keyword>
<organism evidence="2 3">
    <name type="scientific">Thalassoglobus polymorphus</name>
    <dbReference type="NCBI Taxonomy" id="2527994"/>
    <lineage>
        <taxon>Bacteria</taxon>
        <taxon>Pseudomonadati</taxon>
        <taxon>Planctomycetota</taxon>
        <taxon>Planctomycetia</taxon>
        <taxon>Planctomycetales</taxon>
        <taxon>Planctomycetaceae</taxon>
        <taxon>Thalassoglobus</taxon>
    </lineage>
</organism>
<reference evidence="2 3" key="1">
    <citation type="submission" date="2019-02" db="EMBL/GenBank/DDBJ databases">
        <title>Deep-cultivation of Planctomycetes and their phenomic and genomic characterization uncovers novel biology.</title>
        <authorList>
            <person name="Wiegand S."/>
            <person name="Jogler M."/>
            <person name="Boedeker C."/>
            <person name="Pinto D."/>
            <person name="Vollmers J."/>
            <person name="Rivas-Marin E."/>
            <person name="Kohn T."/>
            <person name="Peeters S.H."/>
            <person name="Heuer A."/>
            <person name="Rast P."/>
            <person name="Oberbeckmann S."/>
            <person name="Bunk B."/>
            <person name="Jeske O."/>
            <person name="Meyerdierks A."/>
            <person name="Storesund J.E."/>
            <person name="Kallscheuer N."/>
            <person name="Luecker S."/>
            <person name="Lage O.M."/>
            <person name="Pohl T."/>
            <person name="Merkel B.J."/>
            <person name="Hornburger P."/>
            <person name="Mueller R.-W."/>
            <person name="Bruemmer F."/>
            <person name="Labrenz M."/>
            <person name="Spormann A.M."/>
            <person name="Op den Camp H."/>
            <person name="Overmann J."/>
            <person name="Amann R."/>
            <person name="Jetten M.S.M."/>
            <person name="Mascher T."/>
            <person name="Medema M.H."/>
            <person name="Devos D.P."/>
            <person name="Kaster A.-K."/>
            <person name="Ovreas L."/>
            <person name="Rohde M."/>
            <person name="Galperin M.Y."/>
            <person name="Jogler C."/>
        </authorList>
    </citation>
    <scope>NUCLEOTIDE SEQUENCE [LARGE SCALE GENOMIC DNA]</scope>
    <source>
        <strain evidence="2 3">Mal48</strain>
    </source>
</reference>
<evidence type="ECO:0000313" key="3">
    <source>
        <dbReference type="Proteomes" id="UP000315724"/>
    </source>
</evidence>
<dbReference type="EMBL" id="CP036267">
    <property type="protein sequence ID" value="QDT32105.1"/>
    <property type="molecule type" value="Genomic_DNA"/>
</dbReference>
<protein>
    <submittedName>
        <fullName evidence="2">Acryloyl-CoA reductase (NADH)</fullName>
        <ecNumber evidence="2">1.3.1.95</ecNumber>
    </submittedName>
</protein>
<sequence>MTFDTATFDELLKKLSDNALDIDAQQAWPKEQFQWMAEAGVLNWFIPEEFGGKELTQAELAEGYEKLAAACLSTCFAFTQRNGACQRIAGSENEELKADLLPRLATGELFATVGISHLTTSRQHIAKPAVEAEEQSDSFVLNGMIPWVTGATAADIVVTGGTCNDGKQVLLAMSTASAGVSVQPKAELMALTASETTSIRLENVSVPKRSLLAGPIEKVMSQGKGGGAGSLTTSILALGLSARSLRLLQDEASRRDDLIGKADSFKHEVDVLRSEIHRASLGKTFGDEGLSPTAIRQQANSLALRITQAVLAVTKGAGFMVGHPAELAVREAMFFLVWSCPQPVVEGVLNELSCRDTF</sequence>
<dbReference type="GO" id="GO:0003995">
    <property type="term" value="F:acyl-CoA dehydrogenase activity"/>
    <property type="evidence" value="ECO:0007669"/>
    <property type="project" value="TreeGrafter"/>
</dbReference>
<dbReference type="EC" id="1.3.1.95" evidence="2"/>
<accession>A0A517QKF3</accession>
<dbReference type="Proteomes" id="UP000315724">
    <property type="component" value="Chromosome"/>
</dbReference>
<dbReference type="InterPro" id="IPR009100">
    <property type="entry name" value="AcylCoA_DH/oxidase_NM_dom_sf"/>
</dbReference>
<dbReference type="PANTHER" id="PTHR43884">
    <property type="entry name" value="ACYL-COA DEHYDROGENASE"/>
    <property type="match status" value="1"/>
</dbReference>
<dbReference type="InterPro" id="IPR013786">
    <property type="entry name" value="AcylCoA_DH/ox_N"/>
</dbReference>
<dbReference type="Pfam" id="PF02771">
    <property type="entry name" value="Acyl-CoA_dh_N"/>
    <property type="match status" value="1"/>
</dbReference>
<keyword evidence="2" id="KW-0560">Oxidoreductase</keyword>
<dbReference type="Gene3D" id="2.40.110.10">
    <property type="entry name" value="Butyryl-CoA Dehydrogenase, subunit A, domain 2"/>
    <property type="match status" value="1"/>
</dbReference>
<evidence type="ECO:0000259" key="1">
    <source>
        <dbReference type="Pfam" id="PF02771"/>
    </source>
</evidence>
<dbReference type="InterPro" id="IPR046373">
    <property type="entry name" value="Acyl-CoA_Oxase/DH_mid-dom_sf"/>
</dbReference>
<dbReference type="KEGG" id="tpol:Mal48_13460"/>
<dbReference type="GO" id="GO:0050660">
    <property type="term" value="F:flavin adenine dinucleotide binding"/>
    <property type="evidence" value="ECO:0007669"/>
    <property type="project" value="InterPro"/>
</dbReference>
<feature type="domain" description="Acyl-CoA dehydrogenase/oxidase N-terminal" evidence="1">
    <location>
        <begin position="13"/>
        <end position="108"/>
    </location>
</feature>
<dbReference type="SUPFAM" id="SSF56645">
    <property type="entry name" value="Acyl-CoA dehydrogenase NM domain-like"/>
    <property type="match status" value="1"/>
</dbReference>
<dbReference type="RefSeq" id="WP_197442103.1">
    <property type="nucleotide sequence ID" value="NZ_CP036267.1"/>
</dbReference>
<dbReference type="GO" id="GO:0043958">
    <property type="term" value="F:acryloyl-CoA reductase (NADH) activity"/>
    <property type="evidence" value="ECO:0007669"/>
    <property type="project" value="UniProtKB-EC"/>
</dbReference>
<dbReference type="InterPro" id="IPR037069">
    <property type="entry name" value="AcylCoA_DH/ox_N_sf"/>
</dbReference>